<dbReference type="EMBL" id="CP007128">
    <property type="protein sequence ID" value="AHG87844.1"/>
    <property type="molecule type" value="Genomic_DNA"/>
</dbReference>
<gene>
    <name evidence="3" type="ORF">J421_0307</name>
</gene>
<reference evidence="3 4" key="1">
    <citation type="journal article" date="2014" name="Genome Announc.">
        <title>Genome Sequence and Methylome of Soil Bacterium Gemmatirosa kalamazoonensis KBS708T, a Member of the Rarely Cultivated Gemmatimonadetes Phylum.</title>
        <authorList>
            <person name="Debruyn J.M."/>
            <person name="Radosevich M."/>
            <person name="Wommack K.E."/>
            <person name="Polson S.W."/>
            <person name="Hauser L.J."/>
            <person name="Fawaz M.N."/>
            <person name="Korlach J."/>
            <person name="Tsai Y.C."/>
        </authorList>
    </citation>
    <scope>NUCLEOTIDE SEQUENCE [LARGE SCALE GENOMIC DNA]</scope>
    <source>
        <strain evidence="3 4">KBS708</strain>
    </source>
</reference>
<feature type="region of interest" description="Disordered" evidence="1">
    <location>
        <begin position="1"/>
        <end position="22"/>
    </location>
</feature>
<dbReference type="RefSeq" id="WP_025409400.1">
    <property type="nucleotide sequence ID" value="NZ_CP007128.1"/>
</dbReference>
<evidence type="ECO:0000256" key="1">
    <source>
        <dbReference type="SAM" id="MobiDB-lite"/>
    </source>
</evidence>
<feature type="transmembrane region" description="Helical" evidence="2">
    <location>
        <begin position="88"/>
        <end position="109"/>
    </location>
</feature>
<protein>
    <submittedName>
        <fullName evidence="3">Uncharacterized protein</fullName>
    </submittedName>
</protein>
<feature type="compositionally biased region" description="Polar residues" evidence="1">
    <location>
        <begin position="1"/>
        <end position="10"/>
    </location>
</feature>
<keyword evidence="2" id="KW-1133">Transmembrane helix</keyword>
<feature type="region of interest" description="Disordered" evidence="1">
    <location>
        <begin position="120"/>
        <end position="181"/>
    </location>
</feature>
<dbReference type="HOGENOM" id="CLU_905394_0_0_0"/>
<dbReference type="STRING" id="861299.J421_0307"/>
<keyword evidence="2" id="KW-0812">Transmembrane</keyword>
<organism evidence="3 4">
    <name type="scientific">Gemmatirosa kalamazoonensis</name>
    <dbReference type="NCBI Taxonomy" id="861299"/>
    <lineage>
        <taxon>Bacteria</taxon>
        <taxon>Pseudomonadati</taxon>
        <taxon>Gemmatimonadota</taxon>
        <taxon>Gemmatimonadia</taxon>
        <taxon>Gemmatimonadales</taxon>
        <taxon>Gemmatimonadaceae</taxon>
        <taxon>Gemmatirosa</taxon>
    </lineage>
</organism>
<accession>W0R9R7</accession>
<proteinExistence type="predicted"/>
<dbReference type="InParanoid" id="W0R9R7"/>
<feature type="compositionally biased region" description="Low complexity" evidence="1">
    <location>
        <begin position="120"/>
        <end position="173"/>
    </location>
</feature>
<evidence type="ECO:0000313" key="4">
    <source>
        <dbReference type="Proteomes" id="UP000019151"/>
    </source>
</evidence>
<dbReference type="AlphaFoldDB" id="W0R9R7"/>
<keyword evidence="4" id="KW-1185">Reference proteome</keyword>
<evidence type="ECO:0000313" key="3">
    <source>
        <dbReference type="EMBL" id="AHG87844.1"/>
    </source>
</evidence>
<keyword evidence="2" id="KW-0472">Membrane</keyword>
<evidence type="ECO:0000256" key="2">
    <source>
        <dbReference type="SAM" id="Phobius"/>
    </source>
</evidence>
<name>W0R9R7_9BACT</name>
<dbReference type="KEGG" id="gba:J421_0307"/>
<sequence length="307" mass="32381">MTWNDDTSSDAPDFGGGDAWPSDGLDRLIADTAREYNAPPPTVPRDAMWQAIVAARAPQAVDTTPAPAVDVIRLADVRADRAARRRGLWAVAAAAAIFLATGVGIGRWWGQGQVASGDSTATRVASTAPTSTPSAARDTATPDTATAAPDTATEPSADAPRTTRLATATLRTPGRSPGDDRAVSDAYDVAVLRHFAQAEALLVSYRADTVDAAMDTRLAAWARPLLGDTRLLLDSPAASDPRRRRLLEDLELVLSEVARLAPPNDIAGRDSVAGPPSRRTERQLIDGTLRSAQLLPRLRTLVPAGTD</sequence>
<dbReference type="Proteomes" id="UP000019151">
    <property type="component" value="Chromosome"/>
</dbReference>